<dbReference type="InterPro" id="IPR052520">
    <property type="entry name" value="ATL_DNA_repair"/>
</dbReference>
<evidence type="ECO:0000256" key="2">
    <source>
        <dbReference type="SAM" id="MobiDB-lite"/>
    </source>
</evidence>
<dbReference type="GO" id="GO:0003677">
    <property type="term" value="F:DNA binding"/>
    <property type="evidence" value="ECO:0007669"/>
    <property type="project" value="UniProtKB-KW"/>
</dbReference>
<proteinExistence type="predicted"/>
<protein>
    <submittedName>
        <fullName evidence="4">Alkylated DNA nucleotide flippase Atl1, participates in nucleotide excision repair, Ada-like DNA-binding domain</fullName>
    </submittedName>
</protein>
<dbReference type="GO" id="GO:0006281">
    <property type="term" value="P:DNA repair"/>
    <property type="evidence" value="ECO:0007669"/>
    <property type="project" value="InterPro"/>
</dbReference>
<dbReference type="PANTHER" id="PTHR42942">
    <property type="entry name" value="6-O-METHYLGUANINE DNA METHYLTRANSFERASE"/>
    <property type="match status" value="1"/>
</dbReference>
<keyword evidence="5" id="KW-1185">Reference proteome</keyword>
<dbReference type="Pfam" id="PF01035">
    <property type="entry name" value="DNA_binding_1"/>
    <property type="match status" value="1"/>
</dbReference>
<sequence length="141" mass="16094">MMPRRTGDPLRRAVIRAEPQPGRWRGRRRSRQNRVVQREPDEFAELVLDVVERIPPGRVMSYGDVAELLERGGPRQVGRVMALWGGGVPWWRVIRADGSPPAGHERRALEEYRVEGTPLRPDGARVDMRSARWDGRPARGS</sequence>
<dbReference type="SUPFAM" id="SSF46767">
    <property type="entry name" value="Methylated DNA-protein cysteine methyltransferase, C-terminal domain"/>
    <property type="match status" value="1"/>
</dbReference>
<dbReference type="Gene3D" id="1.10.10.10">
    <property type="entry name" value="Winged helix-like DNA-binding domain superfamily/Winged helix DNA-binding domain"/>
    <property type="match status" value="1"/>
</dbReference>
<dbReference type="InterPro" id="IPR036217">
    <property type="entry name" value="MethylDNA_cys_MeTrfase_DNAb"/>
</dbReference>
<organism evidence="4 5">
    <name type="scientific">Thermomonospora echinospora</name>
    <dbReference type="NCBI Taxonomy" id="1992"/>
    <lineage>
        <taxon>Bacteria</taxon>
        <taxon>Bacillati</taxon>
        <taxon>Actinomycetota</taxon>
        <taxon>Actinomycetes</taxon>
        <taxon>Streptosporangiales</taxon>
        <taxon>Thermomonosporaceae</taxon>
        <taxon>Thermomonospora</taxon>
    </lineage>
</organism>
<dbReference type="Proteomes" id="UP000236723">
    <property type="component" value="Unassembled WGS sequence"/>
</dbReference>
<dbReference type="InterPro" id="IPR014048">
    <property type="entry name" value="MethylDNA_cys_MeTrfase_DNA-bd"/>
</dbReference>
<accession>A0A1H5VDV6</accession>
<gene>
    <name evidence="4" type="ORF">SAMN04489712_102262</name>
</gene>
<dbReference type="CDD" id="cd06445">
    <property type="entry name" value="ATase"/>
    <property type="match status" value="1"/>
</dbReference>
<dbReference type="GO" id="GO:0003824">
    <property type="term" value="F:catalytic activity"/>
    <property type="evidence" value="ECO:0007669"/>
    <property type="project" value="InterPro"/>
</dbReference>
<dbReference type="EMBL" id="FNVO01000002">
    <property type="protein sequence ID" value="SEF84981.1"/>
    <property type="molecule type" value="Genomic_DNA"/>
</dbReference>
<feature type="compositionally biased region" description="Basic and acidic residues" evidence="2">
    <location>
        <begin position="1"/>
        <end position="11"/>
    </location>
</feature>
<evidence type="ECO:0000256" key="1">
    <source>
        <dbReference type="ARBA" id="ARBA00022763"/>
    </source>
</evidence>
<feature type="domain" description="Methylated-DNA-[protein]-cysteine S-methyltransferase DNA binding" evidence="3">
    <location>
        <begin position="42"/>
        <end position="101"/>
    </location>
</feature>
<feature type="compositionally biased region" description="Basic and acidic residues" evidence="2">
    <location>
        <begin position="122"/>
        <end position="141"/>
    </location>
</feature>
<feature type="region of interest" description="Disordered" evidence="2">
    <location>
        <begin position="119"/>
        <end position="141"/>
    </location>
</feature>
<keyword evidence="4" id="KW-0238">DNA-binding</keyword>
<evidence type="ECO:0000313" key="5">
    <source>
        <dbReference type="Proteomes" id="UP000236723"/>
    </source>
</evidence>
<dbReference type="PANTHER" id="PTHR42942:SF1">
    <property type="entry name" value="ALKYLTRANSFERASE-LIKE PROTEIN 1"/>
    <property type="match status" value="1"/>
</dbReference>
<reference evidence="5" key="1">
    <citation type="submission" date="2016-10" db="EMBL/GenBank/DDBJ databases">
        <authorList>
            <person name="Varghese N."/>
            <person name="Submissions S."/>
        </authorList>
    </citation>
    <scope>NUCLEOTIDE SEQUENCE [LARGE SCALE GENOMIC DNA]</scope>
    <source>
        <strain evidence="5">DSM 43163</strain>
    </source>
</reference>
<name>A0A1H5VDV6_9ACTN</name>
<keyword evidence="1" id="KW-0227">DNA damage</keyword>
<evidence type="ECO:0000259" key="3">
    <source>
        <dbReference type="Pfam" id="PF01035"/>
    </source>
</evidence>
<evidence type="ECO:0000313" key="4">
    <source>
        <dbReference type="EMBL" id="SEF84981.1"/>
    </source>
</evidence>
<dbReference type="InterPro" id="IPR036388">
    <property type="entry name" value="WH-like_DNA-bd_sf"/>
</dbReference>
<feature type="region of interest" description="Disordered" evidence="2">
    <location>
        <begin position="1"/>
        <end position="35"/>
    </location>
</feature>
<dbReference type="AlphaFoldDB" id="A0A1H5VDV6"/>